<feature type="domain" description="Replication factor A C-terminal" evidence="17">
    <location>
        <begin position="467"/>
        <end position="611"/>
    </location>
</feature>
<name>A0AAN8Z2S9_9MAGN</name>
<dbReference type="CDD" id="cd04476">
    <property type="entry name" value="RPA1_DBD_C"/>
    <property type="match status" value="1"/>
</dbReference>
<evidence type="ECO:0000256" key="6">
    <source>
        <dbReference type="ARBA" id="ARBA00022771"/>
    </source>
</evidence>
<dbReference type="GO" id="GO:0003677">
    <property type="term" value="F:DNA binding"/>
    <property type="evidence" value="ECO:0007669"/>
    <property type="project" value="UniProtKB-KW"/>
</dbReference>
<dbReference type="GO" id="GO:0006260">
    <property type="term" value="P:DNA replication"/>
    <property type="evidence" value="ECO:0007669"/>
    <property type="project" value="UniProtKB-KW"/>
</dbReference>
<dbReference type="PANTHER" id="PTHR47165">
    <property type="entry name" value="OS03G0429900 PROTEIN"/>
    <property type="match status" value="1"/>
</dbReference>
<feature type="domain" description="Replication protein A OB" evidence="18">
    <location>
        <begin position="309"/>
        <end position="404"/>
    </location>
</feature>
<dbReference type="PANTHER" id="PTHR47165:SF4">
    <property type="entry name" value="OS03G0429900 PROTEIN"/>
    <property type="match status" value="1"/>
</dbReference>
<dbReference type="FunFam" id="2.40.50.140:FF:000041">
    <property type="entry name" value="Replication protein A subunit"/>
    <property type="match status" value="1"/>
</dbReference>
<dbReference type="InterPro" id="IPR047192">
    <property type="entry name" value="Euk_RPA1_DBD_C"/>
</dbReference>
<keyword evidence="7 14" id="KW-0862">Zinc</keyword>
<reference evidence="19 20" key="1">
    <citation type="submission" date="2023-12" db="EMBL/GenBank/DDBJ databases">
        <title>A high-quality genome assembly for Dillenia turbinata (Dilleniales).</title>
        <authorList>
            <person name="Chanderbali A."/>
        </authorList>
    </citation>
    <scope>NUCLEOTIDE SEQUENCE [LARGE SCALE GENOMIC DNA]</scope>
    <source>
        <strain evidence="19">LSX21</strain>
        <tissue evidence="19">Leaf</tissue>
    </source>
</reference>
<gene>
    <name evidence="19" type="ORF">RJ641_014678</name>
</gene>
<keyword evidence="6 14" id="KW-0863">Zinc-finger</keyword>
<dbReference type="InterPro" id="IPR004365">
    <property type="entry name" value="NA-bd_OB_tRNA"/>
</dbReference>
<dbReference type="Pfam" id="PF08646">
    <property type="entry name" value="Rep_fac-A_C"/>
    <property type="match status" value="1"/>
</dbReference>
<comment type="function">
    <text evidence="12 14">Component of the replication protein A complex (RPA) required for DNA recombination, repair and replication. The activity of RPA is mediated by single-stranded DNA binding and protein interactions. Probably involved in repair of double-strand DNA breaks (DSBs) induced by genotoxic stresses.</text>
</comment>
<organism evidence="19 20">
    <name type="scientific">Dillenia turbinata</name>
    <dbReference type="NCBI Taxonomy" id="194707"/>
    <lineage>
        <taxon>Eukaryota</taxon>
        <taxon>Viridiplantae</taxon>
        <taxon>Streptophyta</taxon>
        <taxon>Embryophyta</taxon>
        <taxon>Tracheophyta</taxon>
        <taxon>Spermatophyta</taxon>
        <taxon>Magnoliopsida</taxon>
        <taxon>eudicotyledons</taxon>
        <taxon>Gunneridae</taxon>
        <taxon>Pentapetalae</taxon>
        <taxon>Dilleniales</taxon>
        <taxon>Dilleniaceae</taxon>
        <taxon>Dillenia</taxon>
    </lineage>
</organism>
<evidence type="ECO:0000256" key="7">
    <source>
        <dbReference type="ARBA" id="ARBA00022833"/>
    </source>
</evidence>
<keyword evidence="8 14" id="KW-0238">DNA-binding</keyword>
<keyword evidence="9" id="KW-0233">DNA recombination</keyword>
<evidence type="ECO:0000256" key="13">
    <source>
        <dbReference type="ARBA" id="ARBA00065674"/>
    </source>
</evidence>
<evidence type="ECO:0000256" key="4">
    <source>
        <dbReference type="ARBA" id="ARBA00022723"/>
    </source>
</evidence>
<comment type="caution">
    <text evidence="19">The sequence shown here is derived from an EMBL/GenBank/DDBJ whole genome shotgun (WGS) entry which is preliminary data.</text>
</comment>
<comment type="subcellular location">
    <subcellularLocation>
        <location evidence="1 14">Nucleus</location>
    </subcellularLocation>
</comment>
<evidence type="ECO:0000313" key="20">
    <source>
        <dbReference type="Proteomes" id="UP001370490"/>
    </source>
</evidence>
<keyword evidence="20" id="KW-1185">Reference proteome</keyword>
<evidence type="ECO:0000313" key="19">
    <source>
        <dbReference type="EMBL" id="KAK6921000.1"/>
    </source>
</evidence>
<dbReference type="Gene3D" id="2.40.50.140">
    <property type="entry name" value="Nucleic acid-binding proteins"/>
    <property type="match status" value="4"/>
</dbReference>
<dbReference type="CDD" id="cd04475">
    <property type="entry name" value="RPA1_DBD_B"/>
    <property type="match status" value="1"/>
</dbReference>
<accession>A0AAN8Z2S9</accession>
<evidence type="ECO:0000256" key="2">
    <source>
        <dbReference type="ARBA" id="ARBA00005690"/>
    </source>
</evidence>
<dbReference type="Pfam" id="PF16900">
    <property type="entry name" value="REPA_OB_2"/>
    <property type="match status" value="1"/>
</dbReference>
<evidence type="ECO:0000259" key="16">
    <source>
        <dbReference type="Pfam" id="PF04057"/>
    </source>
</evidence>
<feature type="domain" description="OB" evidence="15">
    <location>
        <begin position="191"/>
        <end position="275"/>
    </location>
</feature>
<dbReference type="Pfam" id="PF01336">
    <property type="entry name" value="tRNA_anti-codon"/>
    <property type="match status" value="1"/>
</dbReference>
<dbReference type="GO" id="GO:0006281">
    <property type="term" value="P:DNA repair"/>
    <property type="evidence" value="ECO:0007669"/>
    <property type="project" value="UniProtKB-KW"/>
</dbReference>
<dbReference type="Proteomes" id="UP001370490">
    <property type="component" value="Unassembled WGS sequence"/>
</dbReference>
<keyword evidence="4 14" id="KW-0479">Metal-binding</keyword>
<dbReference type="Pfam" id="PF04057">
    <property type="entry name" value="Rep-A_N"/>
    <property type="match status" value="1"/>
</dbReference>
<dbReference type="InterPro" id="IPR004591">
    <property type="entry name" value="Rfa1"/>
</dbReference>
<evidence type="ECO:0000256" key="3">
    <source>
        <dbReference type="ARBA" id="ARBA00022705"/>
    </source>
</evidence>
<dbReference type="InterPro" id="IPR007199">
    <property type="entry name" value="Rep_factor-A_N"/>
</dbReference>
<dbReference type="EMBL" id="JBAMMX010000020">
    <property type="protein sequence ID" value="KAK6921000.1"/>
    <property type="molecule type" value="Genomic_DNA"/>
</dbReference>
<dbReference type="FunFam" id="2.40.50.140:FF:000257">
    <property type="entry name" value="Replication protein A subunit"/>
    <property type="match status" value="1"/>
</dbReference>
<dbReference type="SUPFAM" id="SSF50249">
    <property type="entry name" value="Nucleic acid-binding proteins"/>
    <property type="match status" value="4"/>
</dbReference>
<dbReference type="InterPro" id="IPR012340">
    <property type="entry name" value="NA-bd_OB-fold"/>
</dbReference>
<protein>
    <recommendedName>
        <fullName evidence="14">Replication protein A subunit</fullName>
    </recommendedName>
</protein>
<comment type="similarity">
    <text evidence="2 14">Belongs to the replication factor A protein 1 family.</text>
</comment>
<dbReference type="CDD" id="cd04474">
    <property type="entry name" value="RPA1_DBD_A"/>
    <property type="match status" value="1"/>
</dbReference>
<dbReference type="NCBIfam" id="TIGR00617">
    <property type="entry name" value="rpa1"/>
    <property type="match status" value="1"/>
</dbReference>
<dbReference type="InterPro" id="IPR013955">
    <property type="entry name" value="Rep_factor-A_C"/>
</dbReference>
<evidence type="ECO:0000256" key="8">
    <source>
        <dbReference type="ARBA" id="ARBA00023125"/>
    </source>
</evidence>
<evidence type="ECO:0000259" key="17">
    <source>
        <dbReference type="Pfam" id="PF08646"/>
    </source>
</evidence>
<keyword evidence="11 14" id="KW-0539">Nucleus</keyword>
<dbReference type="GO" id="GO:0005634">
    <property type="term" value="C:nucleus"/>
    <property type="evidence" value="ECO:0007669"/>
    <property type="project" value="UniProtKB-SubCell"/>
</dbReference>
<dbReference type="FunFam" id="2.40.50.140:FF:000064">
    <property type="entry name" value="Replication protein A subunit"/>
    <property type="match status" value="1"/>
</dbReference>
<dbReference type="GO" id="GO:0006310">
    <property type="term" value="P:DNA recombination"/>
    <property type="evidence" value="ECO:0007669"/>
    <property type="project" value="UniProtKB-KW"/>
</dbReference>
<evidence type="ECO:0000256" key="1">
    <source>
        <dbReference type="ARBA" id="ARBA00004123"/>
    </source>
</evidence>
<evidence type="ECO:0000259" key="15">
    <source>
        <dbReference type="Pfam" id="PF01336"/>
    </source>
</evidence>
<dbReference type="AlphaFoldDB" id="A0AAN8Z2S9"/>
<evidence type="ECO:0000256" key="9">
    <source>
        <dbReference type="ARBA" id="ARBA00023172"/>
    </source>
</evidence>
<evidence type="ECO:0000256" key="10">
    <source>
        <dbReference type="ARBA" id="ARBA00023204"/>
    </source>
</evidence>
<evidence type="ECO:0000256" key="12">
    <source>
        <dbReference type="ARBA" id="ARBA00058063"/>
    </source>
</evidence>
<proteinExistence type="inferred from homology"/>
<evidence type="ECO:0000259" key="18">
    <source>
        <dbReference type="Pfam" id="PF16900"/>
    </source>
</evidence>
<keyword evidence="5" id="KW-0227">DNA damage</keyword>
<evidence type="ECO:0000256" key="11">
    <source>
        <dbReference type="ARBA" id="ARBA00023242"/>
    </source>
</evidence>
<comment type="subunit">
    <text evidence="13 14">Heterotrimer of RPA1, RPA2 and RPA3 (canonical replication protein A complex).</text>
</comment>
<dbReference type="FunFam" id="2.40.50.140:FF:000090">
    <property type="entry name" value="Replication protein A subunit"/>
    <property type="match status" value="1"/>
</dbReference>
<dbReference type="InterPro" id="IPR031657">
    <property type="entry name" value="REPA_OB_2"/>
</dbReference>
<dbReference type="GO" id="GO:0008270">
    <property type="term" value="F:zinc ion binding"/>
    <property type="evidence" value="ECO:0007669"/>
    <property type="project" value="UniProtKB-KW"/>
</dbReference>
<evidence type="ECO:0000256" key="5">
    <source>
        <dbReference type="ARBA" id="ARBA00022763"/>
    </source>
</evidence>
<evidence type="ECO:0000256" key="14">
    <source>
        <dbReference type="RuleBase" id="RU364130"/>
    </source>
</evidence>
<keyword evidence="3 14" id="KW-0235">DNA replication</keyword>
<sequence>MSTSMITPDAISTILKNPSPDSSSDVPDLVVQILDLKPVGKGSKYIFTASDGKMKLQALLQSSFASEVNSGNIQNLGLVRILEYALNDIPGKPDKFLVVSKCEVVSPALEVEVKSEVKSVDNRIVLKPKEDMELKSAGNGILLKPKQEIVAKSAAQIVQEQHGNMAPSARMAMTRRVHPLVSLNPYQGNWTIKVRLTGKGNMRTFKNARGEGCVFTVELTDEDGTQIQATMFNEAARKFFDKFELGKVYYISRGTLKLAHKQFNTVKNNYEMTLNENSEVEEASNEAAFIPATKFNFVKIDELGPYVQGRELVDIIGVVVQVSPTMSIRRKSNDETVPKRDITVADETNKTVIVSLWNESATTTGQELLDLADKFPIIAIKSLKVGDFNGVSLSTLSKSVVLVNPDVPEAEKLRSWYDSEGKGKSMASVGTGMSSSPQSGARSMYTERVSLSYIINNQSLGEEKPAFLNIKACVSLIKADQTMWYKACKTCNKKVTEAIGSGFWCEGCQKNDEECCLRYILVLKISDATGEAWISIFNEQAEKIIGCSADELDDLKSQNVEEYQSKLKEATWAPHLFRVSVAQHEYMNEKRQRITVRSLAPIDFAAESRFLLEEMKKMLMWM</sequence>
<feature type="domain" description="Replication factor-A protein 1 N-terminal" evidence="16">
    <location>
        <begin position="6"/>
        <end position="106"/>
    </location>
</feature>
<keyword evidence="10" id="KW-0234">DNA repair</keyword>